<reference evidence="2" key="1">
    <citation type="submission" date="2020-05" db="EMBL/GenBank/DDBJ databases">
        <title>Phylogenomic resolution of chytrid fungi.</title>
        <authorList>
            <person name="Stajich J.E."/>
            <person name="Amses K."/>
            <person name="Simmons R."/>
            <person name="Seto K."/>
            <person name="Myers J."/>
            <person name="Bonds A."/>
            <person name="Quandt C.A."/>
            <person name="Barry K."/>
            <person name="Liu P."/>
            <person name="Grigoriev I."/>
            <person name="Longcore J.E."/>
            <person name="James T.Y."/>
        </authorList>
    </citation>
    <scope>NUCLEOTIDE SEQUENCE</scope>
    <source>
        <strain evidence="2">PLAUS21</strain>
    </source>
</reference>
<protein>
    <submittedName>
        <fullName evidence="2">Uncharacterized protein</fullName>
    </submittedName>
</protein>
<evidence type="ECO:0000313" key="3">
    <source>
        <dbReference type="Proteomes" id="UP001210925"/>
    </source>
</evidence>
<evidence type="ECO:0000313" key="2">
    <source>
        <dbReference type="EMBL" id="KAJ3255142.1"/>
    </source>
</evidence>
<dbReference type="AlphaFoldDB" id="A0AAD5UDW3"/>
<feature type="compositionally biased region" description="Acidic residues" evidence="1">
    <location>
        <begin position="563"/>
        <end position="572"/>
    </location>
</feature>
<feature type="compositionally biased region" description="Polar residues" evidence="1">
    <location>
        <begin position="879"/>
        <end position="888"/>
    </location>
</feature>
<feature type="compositionally biased region" description="Basic and acidic residues" evidence="1">
    <location>
        <begin position="502"/>
        <end position="512"/>
    </location>
</feature>
<feature type="compositionally biased region" description="Basic and acidic residues" evidence="1">
    <location>
        <begin position="533"/>
        <end position="562"/>
    </location>
</feature>
<feature type="region of interest" description="Disordered" evidence="1">
    <location>
        <begin position="874"/>
        <end position="965"/>
    </location>
</feature>
<feature type="region of interest" description="Disordered" evidence="1">
    <location>
        <begin position="502"/>
        <end position="584"/>
    </location>
</feature>
<feature type="compositionally biased region" description="Low complexity" evidence="1">
    <location>
        <begin position="911"/>
        <end position="941"/>
    </location>
</feature>
<feature type="compositionally biased region" description="Polar residues" evidence="1">
    <location>
        <begin position="942"/>
        <end position="956"/>
    </location>
</feature>
<dbReference type="Proteomes" id="UP001210925">
    <property type="component" value="Unassembled WGS sequence"/>
</dbReference>
<proteinExistence type="predicted"/>
<feature type="compositionally biased region" description="Basic and acidic residues" evidence="1">
    <location>
        <begin position="425"/>
        <end position="436"/>
    </location>
</feature>
<comment type="caution">
    <text evidence="2">The sequence shown here is derived from an EMBL/GenBank/DDBJ whole genome shotgun (WGS) entry which is preliminary data.</text>
</comment>
<feature type="region of interest" description="Disordered" evidence="1">
    <location>
        <begin position="463"/>
        <end position="484"/>
    </location>
</feature>
<sequence>MDSLFSRIQKTNPSEKLDIQLELYNQQKTPSGAVLHILKEPIPVMSGKVVVKNTGNTSITIKKLSVVLLTGEGYTGHQLDVDPETADVKPLFARPLRRNGVILWEKGKKILPGRHEFPFKVTFPASVPPTLKFADAEKCITHIVHVCARLAKEELIIKASEVHINRLAVTSEAKQVTKAGLASGGKIYCTLSTTDYIWIDEEVEIGKLVLATADKATPQVYLKRVDCKLVEKVTRNTDAEPKITEKQSGPTVTYHIETENCEIDSSPSKELGISFPFDSEMQPDYAQENMALAHEVEFQLHFSTSLMANTNLIAKIRVPAVLCYKYSTEPVRRDSLQISDAGSFHERQSLDVYSPRSSIDEFRTAHSNRSLTSISSILKPKSSKRSGVFSFASFFKKEKSMPEVKTKVSFKNTSRKAVDYSSADHGSDSDSSLDMHPEIRAKDSMMKLKRSNSEFVKPKVSMEIQQLHRSNSNPNSLGRSTSKNSFAELYNRLESITDKYEENAKKEREGLERPSTPLGLYADPIDADNESLASKEKEVEPAPESRDEQHVSYETSDYKDYDNHEEEYPPNDDNDRYESNAHYDDYEAQRYEREEEFHIHSVEVYEEKMPSARIEELDQEELIEEPEDEEARYNEVYGIPEPNVVQQYENSNARPTSVSLVENDVFSHGSDIPPSLLSKDGNNFRDFGDGLYSDINDSKPNLQIVTNSRNAPEPAPIESPNDFDSMDIKRQSYASTIYSELSPFVQSAPIITGRELPPKLESPMSPQREKPFIQSAPIVIGGKDSNQHIDSPNSPTLQTLRSLELKKGVIRGPKIHDYRKTPGSPLAVAHSMPSPLPNPDLQPIESPMINENQYQDYNEQNEDYVERNDENVDYPTRAATPQNESYQPITRPVTPQDFLNRPPTPQNENFRPSSPSMTRTTSNRTPPSHTPIEIPNEPTTPSSKSQTTIPSQNTLTEKIPPRPSSLLPVFSAKTTYHPSRPDELLIKAGQLCQIKEIVHEGVDYGNGWAYGKIRDMEGAIMTKGLHCQGIPYLVKYKNSPILMSNLVQ</sequence>
<feature type="compositionally biased region" description="Basic and acidic residues" evidence="1">
    <location>
        <begin position="573"/>
        <end position="584"/>
    </location>
</feature>
<feature type="region of interest" description="Disordered" evidence="1">
    <location>
        <begin position="415"/>
        <end position="436"/>
    </location>
</feature>
<dbReference type="EMBL" id="JADGKB010000071">
    <property type="protein sequence ID" value="KAJ3255142.1"/>
    <property type="molecule type" value="Genomic_DNA"/>
</dbReference>
<accession>A0AAD5UDW3</accession>
<evidence type="ECO:0000256" key="1">
    <source>
        <dbReference type="SAM" id="MobiDB-lite"/>
    </source>
</evidence>
<organism evidence="2 3">
    <name type="scientific">Boothiomyces macroporosus</name>
    <dbReference type="NCBI Taxonomy" id="261099"/>
    <lineage>
        <taxon>Eukaryota</taxon>
        <taxon>Fungi</taxon>
        <taxon>Fungi incertae sedis</taxon>
        <taxon>Chytridiomycota</taxon>
        <taxon>Chytridiomycota incertae sedis</taxon>
        <taxon>Chytridiomycetes</taxon>
        <taxon>Rhizophydiales</taxon>
        <taxon>Terramycetaceae</taxon>
        <taxon>Boothiomyces</taxon>
    </lineage>
</organism>
<gene>
    <name evidence="2" type="ORF">HK103_006605</name>
</gene>
<name>A0AAD5UDW3_9FUNG</name>
<keyword evidence="3" id="KW-1185">Reference proteome</keyword>